<evidence type="ECO:0000256" key="1">
    <source>
        <dbReference type="ARBA" id="ARBA00004442"/>
    </source>
</evidence>
<organism evidence="8 9">
    <name type="scientific">Pinibacter soli</name>
    <dbReference type="NCBI Taxonomy" id="3044211"/>
    <lineage>
        <taxon>Bacteria</taxon>
        <taxon>Pseudomonadati</taxon>
        <taxon>Bacteroidota</taxon>
        <taxon>Chitinophagia</taxon>
        <taxon>Chitinophagales</taxon>
        <taxon>Chitinophagaceae</taxon>
        <taxon>Pinibacter</taxon>
    </lineage>
</organism>
<dbReference type="Pfam" id="PF07980">
    <property type="entry name" value="SusD_RagB"/>
    <property type="match status" value="1"/>
</dbReference>
<sequence>MNSYLSKILMPLMVAGTLSLPSCTKYLDKAPLSDIAPNDAYKNFRNFQGFTEELYNCIPLVSSQDFHNNWNFGEDEFWEIGETRLFAYSIDQGDYWAWNTAGYSWFKTGGNPSTQVRGDKGRLWGLSWYAIRKANIGLANLDKLTDATDQEKSLIAGQLYFFRGWFHFMLMQYWGGLPYVDQVLPSDQVIKLPRLSYQATADKAAADFKKAAELLPVDWDQTDVGLQTKGNNNFRINKIMSLAYLGKNLLWAGSPLMNRESTGTAAYNTDYCKKASDALAQALSLTESTNRYKLVDFANYAQLFYTFNQSGKMPGLEEAIFIENMAESGNRWRFNQVNDYRPMTINGSGIKVYPTANYVDYYGMANGLPIVDPEKKDAESGYDPEYPWKNRDPRFYNDILIDGEKCALNTAGNLSEDRQYASLYTNGTYRTANGNKAAWTGYLNSKFTSKLMNDFDGYRENNVFALSFMRLADVYLLYAEATTVGYGSPQSTGSGYSLSAVGAVNKVRTRAGVANVSAKFLNTVNDFMGEVRRERAVELAFEGHRFIDLRRWLLLTERPYTLKKAIQFDRAMDVPNNVLYLNPRNGHVKNFRETVLFERQLGQRHYWFPFLRSDVNLYEEFKQNPGW</sequence>
<evidence type="ECO:0000313" key="8">
    <source>
        <dbReference type="EMBL" id="MDI3320868.1"/>
    </source>
</evidence>
<evidence type="ECO:0000256" key="4">
    <source>
        <dbReference type="ARBA" id="ARBA00023136"/>
    </source>
</evidence>
<feature type="domain" description="RagB/SusD" evidence="6">
    <location>
        <begin position="318"/>
        <end position="627"/>
    </location>
</feature>
<dbReference type="SUPFAM" id="SSF48452">
    <property type="entry name" value="TPR-like"/>
    <property type="match status" value="1"/>
</dbReference>
<feature type="domain" description="SusD-like N-terminal" evidence="7">
    <location>
        <begin position="105"/>
        <end position="222"/>
    </location>
</feature>
<dbReference type="InterPro" id="IPR033985">
    <property type="entry name" value="SusD-like_N"/>
</dbReference>
<dbReference type="RefSeq" id="WP_282334971.1">
    <property type="nucleotide sequence ID" value="NZ_JASBRG010000007.1"/>
</dbReference>
<evidence type="ECO:0000256" key="2">
    <source>
        <dbReference type="ARBA" id="ARBA00006275"/>
    </source>
</evidence>
<protein>
    <submittedName>
        <fullName evidence="8">RagB/SusD family nutrient uptake outer membrane protein</fullName>
    </submittedName>
</protein>
<keyword evidence="3" id="KW-0732">Signal</keyword>
<accession>A0ABT6RE68</accession>
<evidence type="ECO:0000259" key="7">
    <source>
        <dbReference type="Pfam" id="PF14322"/>
    </source>
</evidence>
<proteinExistence type="inferred from homology"/>
<name>A0ABT6RE68_9BACT</name>
<evidence type="ECO:0000313" key="9">
    <source>
        <dbReference type="Proteomes" id="UP001226434"/>
    </source>
</evidence>
<reference evidence="8 9" key="1">
    <citation type="submission" date="2023-05" db="EMBL/GenBank/DDBJ databases">
        <title>Genome sequence of Pinibacter sp. MAH-24.</title>
        <authorList>
            <person name="Huq M.A."/>
        </authorList>
    </citation>
    <scope>NUCLEOTIDE SEQUENCE [LARGE SCALE GENOMIC DNA]</scope>
    <source>
        <strain evidence="8 9">MAH-24</strain>
    </source>
</reference>
<comment type="caution">
    <text evidence="8">The sequence shown here is derived from an EMBL/GenBank/DDBJ whole genome shotgun (WGS) entry which is preliminary data.</text>
</comment>
<dbReference type="Gene3D" id="1.25.40.390">
    <property type="match status" value="1"/>
</dbReference>
<keyword evidence="9" id="KW-1185">Reference proteome</keyword>
<evidence type="ECO:0000259" key="6">
    <source>
        <dbReference type="Pfam" id="PF07980"/>
    </source>
</evidence>
<dbReference type="Proteomes" id="UP001226434">
    <property type="component" value="Unassembled WGS sequence"/>
</dbReference>
<keyword evidence="5" id="KW-0998">Cell outer membrane</keyword>
<gene>
    <name evidence="8" type="ORF">QJ048_13845</name>
</gene>
<evidence type="ECO:0000256" key="3">
    <source>
        <dbReference type="ARBA" id="ARBA00022729"/>
    </source>
</evidence>
<dbReference type="InterPro" id="IPR011990">
    <property type="entry name" value="TPR-like_helical_dom_sf"/>
</dbReference>
<comment type="similarity">
    <text evidence="2">Belongs to the SusD family.</text>
</comment>
<dbReference type="Pfam" id="PF14322">
    <property type="entry name" value="SusD-like_3"/>
    <property type="match status" value="1"/>
</dbReference>
<dbReference type="EMBL" id="JASBRG010000007">
    <property type="protein sequence ID" value="MDI3320868.1"/>
    <property type="molecule type" value="Genomic_DNA"/>
</dbReference>
<comment type="subcellular location">
    <subcellularLocation>
        <location evidence="1">Cell outer membrane</location>
    </subcellularLocation>
</comment>
<keyword evidence="4" id="KW-0472">Membrane</keyword>
<evidence type="ECO:0000256" key="5">
    <source>
        <dbReference type="ARBA" id="ARBA00023237"/>
    </source>
</evidence>
<dbReference type="InterPro" id="IPR012944">
    <property type="entry name" value="SusD_RagB_dom"/>
</dbReference>